<gene>
    <name evidence="1" type="ORF">IAD20_00565</name>
</gene>
<evidence type="ECO:0000313" key="1">
    <source>
        <dbReference type="EMBL" id="HIU52556.1"/>
    </source>
</evidence>
<comment type="caution">
    <text evidence="1">The sequence shown here is derived from an EMBL/GenBank/DDBJ whole genome shotgun (WGS) entry which is preliminary data.</text>
</comment>
<dbReference type="Proteomes" id="UP000824107">
    <property type="component" value="Unassembled WGS sequence"/>
</dbReference>
<protein>
    <submittedName>
        <fullName evidence="1">Uncharacterized protein</fullName>
    </submittedName>
</protein>
<organism evidence="1 2">
    <name type="scientific">Candidatus Scatocola faecipullorum</name>
    <dbReference type="NCBI Taxonomy" id="2840917"/>
    <lineage>
        <taxon>Bacteria</taxon>
        <taxon>Pseudomonadati</taxon>
        <taxon>Pseudomonadota</taxon>
        <taxon>Alphaproteobacteria</taxon>
        <taxon>Rhodospirillales</taxon>
        <taxon>Rhodospirillaceae</taxon>
        <taxon>Rhodospirillaceae incertae sedis</taxon>
        <taxon>Candidatus Scatocola</taxon>
    </lineage>
</organism>
<name>A0A9D1M2X3_9PROT</name>
<evidence type="ECO:0000313" key="2">
    <source>
        <dbReference type="Proteomes" id="UP000824107"/>
    </source>
</evidence>
<reference evidence="1" key="1">
    <citation type="submission" date="2020-10" db="EMBL/GenBank/DDBJ databases">
        <authorList>
            <person name="Gilroy R."/>
        </authorList>
    </citation>
    <scope>NUCLEOTIDE SEQUENCE</scope>
    <source>
        <strain evidence="1">ChiW3-316</strain>
    </source>
</reference>
<sequence length="181" mass="21019">MCKLKNQSEEVFVLAFGYARYAFQRYRNDVYRLLPRAEAKRYIGHGAPSQKLFFTDNREAHRIFREAEYLKVSDDGELILVQKGSVCRGYLFKPAVNKYEQAFEETTSYCEFYCGGGVIVLGFETYKTVLYRGKENKLYELSDRFLTVEISSEDKVFVTNAANKSSVYFYDRGMKQVVILG</sequence>
<reference evidence="1" key="2">
    <citation type="journal article" date="2021" name="PeerJ">
        <title>Extensive microbial diversity within the chicken gut microbiome revealed by metagenomics and culture.</title>
        <authorList>
            <person name="Gilroy R."/>
            <person name="Ravi A."/>
            <person name="Getino M."/>
            <person name="Pursley I."/>
            <person name="Horton D.L."/>
            <person name="Alikhan N.F."/>
            <person name="Baker D."/>
            <person name="Gharbi K."/>
            <person name="Hall N."/>
            <person name="Watson M."/>
            <person name="Adriaenssens E.M."/>
            <person name="Foster-Nyarko E."/>
            <person name="Jarju S."/>
            <person name="Secka A."/>
            <person name="Antonio M."/>
            <person name="Oren A."/>
            <person name="Chaudhuri R.R."/>
            <person name="La Ragione R."/>
            <person name="Hildebrand F."/>
            <person name="Pallen M.J."/>
        </authorList>
    </citation>
    <scope>NUCLEOTIDE SEQUENCE</scope>
    <source>
        <strain evidence="1">ChiW3-316</strain>
    </source>
</reference>
<dbReference type="AlphaFoldDB" id="A0A9D1M2X3"/>
<accession>A0A9D1M2X3</accession>
<dbReference type="EMBL" id="DVNC01000007">
    <property type="protein sequence ID" value="HIU52556.1"/>
    <property type="molecule type" value="Genomic_DNA"/>
</dbReference>
<proteinExistence type="predicted"/>